<reference evidence="4" key="1">
    <citation type="submission" date="2017-04" db="EMBL/GenBank/DDBJ databases">
        <title>Function of individual gut microbiota members based on whole genome sequencing of pure cultures obtained from chicken caecum.</title>
        <authorList>
            <person name="Medvecky M."/>
            <person name="Cejkova D."/>
            <person name="Polansky O."/>
            <person name="Karasova D."/>
            <person name="Kubasova T."/>
            <person name="Cizek A."/>
            <person name="Rychlik I."/>
        </authorList>
    </citation>
    <scope>NUCLEOTIDE SEQUENCE [LARGE SCALE GENOMIC DNA]</scope>
    <source>
        <strain evidence="4">An67</strain>
    </source>
</reference>
<keyword evidence="1" id="KW-0812">Transmembrane</keyword>
<comment type="caution">
    <text evidence="3">The sequence shown here is derived from an EMBL/GenBank/DDBJ whole genome shotgun (WGS) entry which is preliminary data.</text>
</comment>
<keyword evidence="1" id="KW-0472">Membrane</keyword>
<evidence type="ECO:0000313" key="3">
    <source>
        <dbReference type="EMBL" id="OUN52643.1"/>
    </source>
</evidence>
<evidence type="ECO:0000313" key="4">
    <source>
        <dbReference type="Proteomes" id="UP000196329"/>
    </source>
</evidence>
<evidence type="ECO:0000256" key="2">
    <source>
        <dbReference type="SAM" id="SignalP"/>
    </source>
</evidence>
<proteinExistence type="predicted"/>
<dbReference type="EMBL" id="NFHS01000010">
    <property type="protein sequence ID" value="OUN52643.1"/>
    <property type="molecule type" value="Genomic_DNA"/>
</dbReference>
<keyword evidence="1" id="KW-1133">Transmembrane helix</keyword>
<evidence type="ECO:0000256" key="1">
    <source>
        <dbReference type="SAM" id="Phobius"/>
    </source>
</evidence>
<feature type="transmembrane region" description="Helical" evidence="1">
    <location>
        <begin position="33"/>
        <end position="53"/>
    </location>
</feature>
<dbReference type="Proteomes" id="UP000196329">
    <property type="component" value="Unassembled WGS sequence"/>
</dbReference>
<accession>A0A1Y3UV29</accession>
<evidence type="ECO:0008006" key="5">
    <source>
        <dbReference type="Google" id="ProtNLM"/>
    </source>
</evidence>
<protein>
    <recommendedName>
        <fullName evidence="5">Secreted protein</fullName>
    </recommendedName>
</protein>
<sequence length="67" mass="7632">MQVCRQSLLACCFFLCKWLVFFPQRTALSPTKSLLMTIVHGCDATSSLLWYGFSTSMKKPYHNSAHV</sequence>
<dbReference type="AlphaFoldDB" id="A0A1Y3UV29"/>
<organism evidence="3 4">
    <name type="scientific">Bacteroides uniformis</name>
    <dbReference type="NCBI Taxonomy" id="820"/>
    <lineage>
        <taxon>Bacteria</taxon>
        <taxon>Pseudomonadati</taxon>
        <taxon>Bacteroidota</taxon>
        <taxon>Bacteroidia</taxon>
        <taxon>Bacteroidales</taxon>
        <taxon>Bacteroidaceae</taxon>
        <taxon>Bacteroides</taxon>
    </lineage>
</organism>
<name>A0A1Y3UV29_BACUN</name>
<feature type="signal peptide" evidence="2">
    <location>
        <begin position="1"/>
        <end position="27"/>
    </location>
</feature>
<gene>
    <name evidence="3" type="ORF">B5G17_16370</name>
</gene>
<feature type="chain" id="PRO_5012282757" description="Secreted protein" evidence="2">
    <location>
        <begin position="28"/>
        <end position="67"/>
    </location>
</feature>
<keyword evidence="2" id="KW-0732">Signal</keyword>